<evidence type="ECO:0000256" key="3">
    <source>
        <dbReference type="ARBA" id="ARBA00022553"/>
    </source>
</evidence>
<keyword evidence="4" id="KW-0418">Kinase</keyword>
<feature type="domain" description="PAC" evidence="9">
    <location>
        <begin position="1603"/>
        <end position="1659"/>
    </location>
</feature>
<dbReference type="Pfam" id="PF00069">
    <property type="entry name" value="Pkinase"/>
    <property type="match status" value="1"/>
</dbReference>
<dbReference type="CDD" id="cd00130">
    <property type="entry name" value="PAS"/>
    <property type="match status" value="1"/>
</dbReference>
<dbReference type="InterPro" id="IPR003018">
    <property type="entry name" value="GAF"/>
</dbReference>
<dbReference type="Gene3D" id="1.10.287.130">
    <property type="match status" value="1"/>
</dbReference>
<dbReference type="Gene3D" id="3.40.50.300">
    <property type="entry name" value="P-loop containing nucleotide triphosphate hydrolases"/>
    <property type="match status" value="1"/>
</dbReference>
<evidence type="ECO:0000256" key="5">
    <source>
        <dbReference type="ARBA" id="ARBA00023012"/>
    </source>
</evidence>
<dbReference type="SUPFAM" id="SSF56112">
    <property type="entry name" value="Protein kinase-like (PK-like)"/>
    <property type="match status" value="1"/>
</dbReference>
<dbReference type="Pfam" id="PF08448">
    <property type="entry name" value="PAS_4"/>
    <property type="match status" value="1"/>
</dbReference>
<dbReference type="Pfam" id="PF13191">
    <property type="entry name" value="AAA_16"/>
    <property type="match status" value="1"/>
</dbReference>
<evidence type="ECO:0000259" key="9">
    <source>
        <dbReference type="PROSITE" id="PS50113"/>
    </source>
</evidence>
<dbReference type="PANTHER" id="PTHR43642:SF1">
    <property type="entry name" value="HYBRID SIGNAL TRANSDUCTION HISTIDINE KINASE G"/>
    <property type="match status" value="1"/>
</dbReference>
<dbReference type="PROSITE" id="PS00108">
    <property type="entry name" value="PROTEIN_KINASE_ST"/>
    <property type="match status" value="1"/>
</dbReference>
<dbReference type="InterPro" id="IPR041664">
    <property type="entry name" value="AAA_16"/>
</dbReference>
<keyword evidence="4" id="KW-0808">Transferase</keyword>
<organism evidence="10 11">
    <name type="scientific">Pseudanabaena catenata USMAC16</name>
    <dbReference type="NCBI Taxonomy" id="1855837"/>
    <lineage>
        <taxon>Bacteria</taxon>
        <taxon>Bacillati</taxon>
        <taxon>Cyanobacteriota</taxon>
        <taxon>Cyanophyceae</taxon>
        <taxon>Pseudanabaenales</taxon>
        <taxon>Pseudanabaenaceae</taxon>
        <taxon>Pseudanabaena</taxon>
    </lineage>
</organism>
<evidence type="ECO:0000256" key="2">
    <source>
        <dbReference type="ARBA" id="ARBA00012438"/>
    </source>
</evidence>
<dbReference type="InterPro" id="IPR003661">
    <property type="entry name" value="HisK_dim/P_dom"/>
</dbReference>
<evidence type="ECO:0000259" key="8">
    <source>
        <dbReference type="PROSITE" id="PS50109"/>
    </source>
</evidence>
<dbReference type="PANTHER" id="PTHR43642">
    <property type="entry name" value="HYBRID SIGNAL TRANSDUCTION HISTIDINE KINASE G"/>
    <property type="match status" value="1"/>
</dbReference>
<dbReference type="InterPro" id="IPR003594">
    <property type="entry name" value="HATPase_dom"/>
</dbReference>
<name>A0A9X4M8M6_9CYAN</name>
<dbReference type="PROSITE" id="PS50011">
    <property type="entry name" value="PROTEIN_KINASE_DOM"/>
    <property type="match status" value="1"/>
</dbReference>
<dbReference type="SUPFAM" id="SSF55781">
    <property type="entry name" value="GAF domain-like"/>
    <property type="match status" value="1"/>
</dbReference>
<feature type="domain" description="Protein kinase" evidence="7">
    <location>
        <begin position="21"/>
        <end position="283"/>
    </location>
</feature>
<accession>A0A9X4M8M6</accession>
<evidence type="ECO:0000256" key="1">
    <source>
        <dbReference type="ARBA" id="ARBA00000085"/>
    </source>
</evidence>
<reference evidence="10" key="1">
    <citation type="submission" date="2019-05" db="EMBL/GenBank/DDBJ databases">
        <title>Whole genome sequencing of Pseudanabaena catenata USMAC16.</title>
        <authorList>
            <person name="Khan Z."/>
            <person name="Omar W.M."/>
            <person name="Convey P."/>
            <person name="Merican F."/>
            <person name="Najimudin N."/>
        </authorList>
    </citation>
    <scope>NUCLEOTIDE SEQUENCE</scope>
    <source>
        <strain evidence="10">USMAC16</strain>
    </source>
</reference>
<dbReference type="InterPro" id="IPR029016">
    <property type="entry name" value="GAF-like_dom_sf"/>
</dbReference>
<dbReference type="Pfam" id="PF01590">
    <property type="entry name" value="GAF"/>
    <property type="match status" value="1"/>
</dbReference>
<dbReference type="InterPro" id="IPR035965">
    <property type="entry name" value="PAS-like_dom_sf"/>
</dbReference>
<dbReference type="InterPro" id="IPR013656">
    <property type="entry name" value="PAS_4"/>
</dbReference>
<dbReference type="EMBL" id="VBTY01000053">
    <property type="protein sequence ID" value="MDG3494557.1"/>
    <property type="molecule type" value="Genomic_DNA"/>
</dbReference>
<sequence length="2071" mass="233548">MNTGNFDKNRNFATPPRILDYQIVETVYSGSRTLVCLAIRTYDRLPVVIKLLKSEYPTFSELVQFRNQFIIAKKFNSQNIIKTYSLEPYQNSYALVMEDFGGISLQKWTLQQKNALSLPEFLEIAIALCNTLDILYQERIIHKDIKPSNILINPTTKQIKLIDFSIASMLPREMKELQNANSLEGTLAYLSPEQTGRMNRGVDYRSDFYSLGITFYELLSGSLPFKSNDPMELVHCHLARLPIPVHQIADHIPLALSGIISKLMAKNAEDRYQSALGIKHDLEICLAQWQSANHVDVFELGTRDLSDRFIIPEKLYGRETEANALLQSFERVAQGSTEMILVAGFSGIGKTALVNEVHKPITRERGYFIKGKYDQFQRDIPFSAFVQAFRDLMKQLLSESDAQLNIWEMEILAALSDNAQILVDVIPELTQIIGNQPSAIALSGTAAQNRFNLLMQQFIRVFATAEHPLVIFLDDLQWADTASLKLLSLLMEDTKHLLIVGAYRDNEVSSAHPLMMTINEIVKSRAMVKTINLQPLTLVDMNQLVADILHCELSLATPLTELVYQKTKGNPFFANQFLRTLYEDSQIKFARETGCWHADIAEIKALAITDDVVEFMAKRLQKLLLPTQNILKLAACIGAQFDLATLVVIAEKSLEEISTALWMALGEGLILPVSDVYKFFAQSGDTLDQTQASVNVTYRFLHDRVQQAAYSLIPDEQKAQTHFKIGQLLQKNLSETELEEKLFDVVGQLNCGKSLIEPREREFLVRLNLKAAIKAKNSTAYMAAKMYLQSGIDLLDLGWQSQYNLTLKLYTAYAEASYLNSDLEGMERIAKIVLENVQTNLDKIKIYEIQIAALTANNQMLDAIAVGRDALHQLGILIPIEPSDELNKQILQNLAEQLQHRRIEELANLPEMTDTSIQAAMRILRLLFAPIFVGAQNLLPFLSSTMVNLSLQYGNTSASAVGYTLYGFVSCALLGEVEVGYSFGKLSLVILDRFNAKEFNSMIFCLFATFIQHYKEPIRESIPILKQGYILGRETGDFNNMGYNIFNYGYSSFFSGVELGDLEVELANYSSVITEAKQYSAKGYLDILRQMMQNLRKDNVFSDCLDGDIYNETVMLPKHLQDNDTTVLFTLYFYKQLLAYHFGNYASALEFKNNAELYLLAASGTLIAAIFHFYASLTCLALCHQEAERDTLLVSLQNYQDNLYRCSQDSPVNHLHKWYLVEAERQRVLGNKAEAIEYYDRAIFLAKENQFLNEESLANELAAQFYLDWDKEKIAKEYLINAYYGYVRWGAIAKVQDLERRYPRLLAPILQQQISLSPTETVFAPSSLTASQTRGSQSSSTSISSTLDLESVLKASQILSGEIQLDRLLATLLHTVLENAGADKGALLMPREHQWYVEALATVDSPAQVQTIELPRSQEIPHSLINNVKRSLQTVVIDNAALHPSLASDAYILQKQPKSLLCTPILQQGKLIAILYLENQIATGAFTSDRLRVIEILCTQAAISLENARLYQQLQINLTDLKQAEVQLQEAKDFLQLIIDNIPQLVFWKDLQSKYLGCNRLFVETVGFKSSQDIIGKTDYDMPWQKEKSDLFRESECRILESGVAELGIVESVILDDGKQAWAEVNKIPLRDMHGTVIGILVTLQDITERKQLEQERLRLISILEATSDIVGIADVYGNNVYLNQSGQAILEIPAAEVNQFHISEVIAPAMRETFQTNILPVALREGIWSGEMCLRSRSGEEISVSQVLMTHKNAQGEIEFLSTILRDIRDLKRIEAERQRKSEDLEQALQELQSTQLQMIQSEKMSALGNLVAGVAHEMNNPLGFIAGSLKQAKPTLADIVEHLRIYQASLPRKNEEILEHENEIDLEYGLEDLPKMMDSMMMACDRLRNISTSLRTFSRADQDYKVPFNIHQGIDSTILILKHRLKASELHPEIEVVTNYGDLPQIKCFPGQLNQVFMNILANAIDALEESNQGRSFEEIKAQPNCITVTTLLEEQFVKIIIADNGKGMDEETKQKVFDRLFTTKAVGRGTGLGLAIARQIIEEKHQGNIKVSSIPSEGTIFSIAIPAI</sequence>
<dbReference type="SUPFAM" id="SSF52540">
    <property type="entry name" value="P-loop containing nucleoside triphosphate hydrolases"/>
    <property type="match status" value="1"/>
</dbReference>
<dbReference type="InterPro" id="IPR000014">
    <property type="entry name" value="PAS"/>
</dbReference>
<gene>
    <name evidence="10" type="ORF">FEV09_08290</name>
</gene>
<feature type="coiled-coil region" evidence="6">
    <location>
        <begin position="1772"/>
        <end position="1806"/>
    </location>
</feature>
<dbReference type="SUPFAM" id="SSF55874">
    <property type="entry name" value="ATPase domain of HSP90 chaperone/DNA topoisomerase II/histidine kinase"/>
    <property type="match status" value="1"/>
</dbReference>
<keyword evidence="5" id="KW-0902">Two-component regulatory system</keyword>
<protein>
    <recommendedName>
        <fullName evidence="2">histidine kinase</fullName>
        <ecNumber evidence="2">2.7.13.3</ecNumber>
    </recommendedName>
</protein>
<dbReference type="EC" id="2.7.13.3" evidence="2"/>
<dbReference type="InterPro" id="IPR004358">
    <property type="entry name" value="Sig_transdc_His_kin-like_C"/>
</dbReference>
<keyword evidence="3" id="KW-0597">Phosphoprotein</keyword>
<dbReference type="SMART" id="SM00065">
    <property type="entry name" value="GAF"/>
    <property type="match status" value="1"/>
</dbReference>
<dbReference type="Gene3D" id="3.30.565.10">
    <property type="entry name" value="Histidine kinase-like ATPase, C-terminal domain"/>
    <property type="match status" value="1"/>
</dbReference>
<evidence type="ECO:0000259" key="7">
    <source>
        <dbReference type="PROSITE" id="PS50011"/>
    </source>
</evidence>
<dbReference type="InterPro" id="IPR005467">
    <property type="entry name" value="His_kinase_dom"/>
</dbReference>
<dbReference type="SMART" id="SM00387">
    <property type="entry name" value="HATPase_c"/>
    <property type="match status" value="1"/>
</dbReference>
<keyword evidence="11" id="KW-1185">Reference proteome</keyword>
<dbReference type="GO" id="GO:0005524">
    <property type="term" value="F:ATP binding"/>
    <property type="evidence" value="ECO:0007669"/>
    <property type="project" value="InterPro"/>
</dbReference>
<evidence type="ECO:0000313" key="11">
    <source>
        <dbReference type="Proteomes" id="UP001152872"/>
    </source>
</evidence>
<evidence type="ECO:0000256" key="4">
    <source>
        <dbReference type="ARBA" id="ARBA00022777"/>
    </source>
</evidence>
<comment type="caution">
    <text evidence="10">The sequence shown here is derived from an EMBL/GenBank/DDBJ whole genome shotgun (WGS) entry which is preliminary data.</text>
</comment>
<evidence type="ECO:0000313" key="10">
    <source>
        <dbReference type="EMBL" id="MDG3494557.1"/>
    </source>
</evidence>
<dbReference type="InterPro" id="IPR036097">
    <property type="entry name" value="HisK_dim/P_sf"/>
</dbReference>
<dbReference type="PROSITE" id="PS50109">
    <property type="entry name" value="HIS_KIN"/>
    <property type="match status" value="1"/>
</dbReference>
<dbReference type="InterPro" id="IPR000719">
    <property type="entry name" value="Prot_kinase_dom"/>
</dbReference>
<evidence type="ECO:0000256" key="6">
    <source>
        <dbReference type="SAM" id="Coils"/>
    </source>
</evidence>
<dbReference type="PROSITE" id="PS50113">
    <property type="entry name" value="PAC"/>
    <property type="match status" value="1"/>
</dbReference>
<dbReference type="Gene3D" id="1.10.510.10">
    <property type="entry name" value="Transferase(Phosphotransferase) domain 1"/>
    <property type="match status" value="1"/>
</dbReference>
<dbReference type="SUPFAM" id="SSF47384">
    <property type="entry name" value="Homodimeric domain of signal transducing histidine kinase"/>
    <property type="match status" value="1"/>
</dbReference>
<dbReference type="SMART" id="SM00091">
    <property type="entry name" value="PAS"/>
    <property type="match status" value="2"/>
</dbReference>
<dbReference type="Pfam" id="PF02518">
    <property type="entry name" value="HATPase_c"/>
    <property type="match status" value="1"/>
</dbReference>
<dbReference type="Gene3D" id="3.30.450.40">
    <property type="match status" value="1"/>
</dbReference>
<dbReference type="InterPro" id="IPR000700">
    <property type="entry name" value="PAS-assoc_C"/>
</dbReference>
<dbReference type="CDD" id="cd00082">
    <property type="entry name" value="HisKA"/>
    <property type="match status" value="1"/>
</dbReference>
<proteinExistence type="predicted"/>
<dbReference type="PRINTS" id="PR00344">
    <property type="entry name" value="BCTRLSENSOR"/>
</dbReference>
<dbReference type="Gene3D" id="3.30.450.20">
    <property type="entry name" value="PAS domain"/>
    <property type="match status" value="2"/>
</dbReference>
<dbReference type="RefSeq" id="WP_009626637.1">
    <property type="nucleotide sequence ID" value="NZ_VBTY01000053.1"/>
</dbReference>
<comment type="catalytic activity">
    <reaction evidence="1">
        <text>ATP + protein L-histidine = ADP + protein N-phospho-L-histidine.</text>
        <dbReference type="EC" id="2.7.13.3"/>
    </reaction>
</comment>
<dbReference type="InterPro" id="IPR011009">
    <property type="entry name" value="Kinase-like_dom_sf"/>
</dbReference>
<dbReference type="Proteomes" id="UP001152872">
    <property type="component" value="Unassembled WGS sequence"/>
</dbReference>
<dbReference type="GO" id="GO:0000155">
    <property type="term" value="F:phosphorelay sensor kinase activity"/>
    <property type="evidence" value="ECO:0007669"/>
    <property type="project" value="InterPro"/>
</dbReference>
<keyword evidence="6" id="KW-0175">Coiled coil</keyword>
<dbReference type="NCBIfam" id="TIGR00229">
    <property type="entry name" value="sensory_box"/>
    <property type="match status" value="2"/>
</dbReference>
<dbReference type="Gene3D" id="3.30.200.20">
    <property type="entry name" value="Phosphorylase Kinase, domain 1"/>
    <property type="match status" value="1"/>
</dbReference>
<dbReference type="CDD" id="cd14014">
    <property type="entry name" value="STKc_PknB_like"/>
    <property type="match status" value="1"/>
</dbReference>
<dbReference type="InterPro" id="IPR053159">
    <property type="entry name" value="Hybrid_Histidine_Kinase"/>
</dbReference>
<dbReference type="SUPFAM" id="SSF55785">
    <property type="entry name" value="PYP-like sensor domain (PAS domain)"/>
    <property type="match status" value="2"/>
</dbReference>
<dbReference type="InterPro" id="IPR027417">
    <property type="entry name" value="P-loop_NTPase"/>
</dbReference>
<dbReference type="GO" id="GO:0009882">
    <property type="term" value="F:blue light photoreceptor activity"/>
    <property type="evidence" value="ECO:0007669"/>
    <property type="project" value="UniProtKB-ARBA"/>
</dbReference>
<dbReference type="SMART" id="SM00220">
    <property type="entry name" value="S_TKc"/>
    <property type="match status" value="1"/>
</dbReference>
<dbReference type="InterPro" id="IPR036890">
    <property type="entry name" value="HATPase_C_sf"/>
</dbReference>
<dbReference type="InterPro" id="IPR008271">
    <property type="entry name" value="Ser/Thr_kinase_AS"/>
</dbReference>
<feature type="domain" description="Histidine kinase" evidence="8">
    <location>
        <begin position="1815"/>
        <end position="2071"/>
    </location>
</feature>